<evidence type="ECO:0000313" key="1">
    <source>
        <dbReference type="EMBL" id="AZA82740.1"/>
    </source>
</evidence>
<organism evidence="1 2">
    <name type="scientific">Chryseobacterium lactis</name>
    <dbReference type="NCBI Taxonomy" id="1241981"/>
    <lineage>
        <taxon>Bacteria</taxon>
        <taxon>Pseudomonadati</taxon>
        <taxon>Bacteroidota</taxon>
        <taxon>Flavobacteriia</taxon>
        <taxon>Flavobacteriales</taxon>
        <taxon>Weeksellaceae</taxon>
        <taxon>Chryseobacterium group</taxon>
        <taxon>Chryseobacterium</taxon>
    </lineage>
</organism>
<gene>
    <name evidence="1" type="ORF">EG342_13030</name>
</gene>
<dbReference type="Proteomes" id="UP000279972">
    <property type="component" value="Chromosome"/>
</dbReference>
<evidence type="ECO:0008006" key="3">
    <source>
        <dbReference type="Google" id="ProtNLM"/>
    </source>
</evidence>
<keyword evidence="2" id="KW-1185">Reference proteome</keyword>
<dbReference type="EMBL" id="CP033924">
    <property type="protein sequence ID" value="AZA82740.1"/>
    <property type="molecule type" value="Genomic_DNA"/>
</dbReference>
<dbReference type="RefSeq" id="WP_123868095.1">
    <property type="nucleotide sequence ID" value="NZ_CP033924.1"/>
</dbReference>
<name>A0ABM7AYK9_CHRLC</name>
<proteinExistence type="predicted"/>
<sequence>MKKSIILFLLFTINIIFSQTKSNIIPISISKSYQLGFTEYNKEFKLYQNPYILKGGKRYKIKGYHNANYSGGKILSISPNKKYIVLDYISKGYVDDGVNKILYENYLCVIVDVAKRKVVTELQGDCGGKWNKQSRWVNDGKLIF</sequence>
<reference evidence="1 2" key="1">
    <citation type="submission" date="2018-11" db="EMBL/GenBank/DDBJ databases">
        <title>Proposal to divide the Flavobacteriaceae and reorganize its genera based on Amino Acid Identity values calculated from whole genome sequences.</title>
        <authorList>
            <person name="Nicholson A.C."/>
            <person name="Gulvik C.A."/>
            <person name="Whitney A.M."/>
            <person name="Humrighouse B.W."/>
            <person name="Bell M."/>
            <person name="Holmes B."/>
            <person name="Steigerwalt A.G."/>
            <person name="Villarma A."/>
            <person name="Sheth M."/>
            <person name="Batra D."/>
            <person name="Pryor J."/>
            <person name="Bernardet J.-F."/>
            <person name="Hugo C."/>
            <person name="Kampfer P."/>
            <person name="Newman J."/>
            <person name="McQuiston J.R."/>
        </authorList>
    </citation>
    <scope>NUCLEOTIDE SEQUENCE [LARGE SCALE GENOMIC DNA]</scope>
    <source>
        <strain evidence="1 2">KC_1864</strain>
    </source>
</reference>
<evidence type="ECO:0000313" key="2">
    <source>
        <dbReference type="Proteomes" id="UP000279972"/>
    </source>
</evidence>
<protein>
    <recommendedName>
        <fullName evidence="3">WG repeat-containing protein</fullName>
    </recommendedName>
</protein>
<accession>A0ABM7AYK9</accession>